<evidence type="ECO:0000313" key="2">
    <source>
        <dbReference type="Proteomes" id="UP000827092"/>
    </source>
</evidence>
<proteinExistence type="predicted"/>
<reference evidence="1 2" key="1">
    <citation type="journal article" date="2022" name="Nat. Ecol. Evol.">
        <title>A masculinizing supergene underlies an exaggerated male reproductive morph in a spider.</title>
        <authorList>
            <person name="Hendrickx F."/>
            <person name="De Corte Z."/>
            <person name="Sonet G."/>
            <person name="Van Belleghem S.M."/>
            <person name="Kostlbacher S."/>
            <person name="Vangestel C."/>
        </authorList>
    </citation>
    <scope>NUCLEOTIDE SEQUENCE [LARGE SCALE GENOMIC DNA]</scope>
    <source>
        <strain evidence="1">W744_W776</strain>
    </source>
</reference>
<evidence type="ECO:0000313" key="1">
    <source>
        <dbReference type="EMBL" id="KAG8176611.1"/>
    </source>
</evidence>
<dbReference type="AlphaFoldDB" id="A0AAV6TZ24"/>
<comment type="caution">
    <text evidence="1">The sequence shown here is derived from an EMBL/GenBank/DDBJ whole genome shotgun (WGS) entry which is preliminary data.</text>
</comment>
<sequence>MRVTFETRRWHRAEAGLFIVDVSNNILVSYENRNILFKLPSSLIELKKAAYSKFSIDCASPMIFQCYNESWGEYIDVTQDHEIIPGCKYRIMLQLPKLLFDKSEEVKRRKKVIETSAAISTEKRKYDMKNGKKTESPEIGLPCEFDIRRKEIVTEKMTVENVKTKYPNLFSKVELEKEFYRPTVCNEFQEQGPASPHIGIVGVETNHPKFYVLAEHQIVIELNTLPEAMAILMATCRHHILEIIATAVFDRFFTSSGPQVALFGRFKEYWHFLDLSNYAPIDKDTSHCVLTNDEKRGFELKRHETVEFLHAQLKNQPRHDYLEFIKLSLITLGETESIPTNTNLIGLVLIIEQGGWRKEFIA</sequence>
<keyword evidence="2" id="KW-1185">Reference proteome</keyword>
<protein>
    <submittedName>
        <fullName evidence="1">Uncharacterized protein</fullName>
    </submittedName>
</protein>
<organism evidence="1 2">
    <name type="scientific">Oedothorax gibbosus</name>
    <dbReference type="NCBI Taxonomy" id="931172"/>
    <lineage>
        <taxon>Eukaryota</taxon>
        <taxon>Metazoa</taxon>
        <taxon>Ecdysozoa</taxon>
        <taxon>Arthropoda</taxon>
        <taxon>Chelicerata</taxon>
        <taxon>Arachnida</taxon>
        <taxon>Araneae</taxon>
        <taxon>Araneomorphae</taxon>
        <taxon>Entelegynae</taxon>
        <taxon>Araneoidea</taxon>
        <taxon>Linyphiidae</taxon>
        <taxon>Erigoninae</taxon>
        <taxon>Oedothorax</taxon>
    </lineage>
</organism>
<name>A0AAV6TZ24_9ARAC</name>
<dbReference type="Proteomes" id="UP000827092">
    <property type="component" value="Unassembled WGS sequence"/>
</dbReference>
<gene>
    <name evidence="1" type="ORF">JTE90_028593</name>
</gene>
<dbReference type="EMBL" id="JAFNEN010000862">
    <property type="protein sequence ID" value="KAG8176611.1"/>
    <property type="molecule type" value="Genomic_DNA"/>
</dbReference>
<accession>A0AAV6TZ24</accession>